<feature type="domain" description="Peptidase S26" evidence="4">
    <location>
        <begin position="265"/>
        <end position="302"/>
    </location>
</feature>
<dbReference type="CDD" id="cd06530">
    <property type="entry name" value="S26_SPase_I"/>
    <property type="match status" value="2"/>
</dbReference>
<comment type="catalytic activity">
    <reaction evidence="3">
        <text>Cleavage of hydrophobic, N-terminal signal or leader sequences from secreted and periplasmic proteins.</text>
        <dbReference type="EC" id="3.4.21.89"/>
    </reaction>
</comment>
<keyword evidence="3" id="KW-0645">Protease</keyword>
<dbReference type="InterPro" id="IPR019533">
    <property type="entry name" value="Peptidase_S26"/>
</dbReference>
<organism evidence="5 6">
    <name type="scientific">Dysgonomonas alginatilytica</name>
    <dbReference type="NCBI Taxonomy" id="1605892"/>
    <lineage>
        <taxon>Bacteria</taxon>
        <taxon>Pseudomonadati</taxon>
        <taxon>Bacteroidota</taxon>
        <taxon>Bacteroidia</taxon>
        <taxon>Bacteroidales</taxon>
        <taxon>Dysgonomonadaceae</taxon>
        <taxon>Dysgonomonas</taxon>
    </lineage>
</organism>
<evidence type="ECO:0000259" key="4">
    <source>
        <dbReference type="Pfam" id="PF10502"/>
    </source>
</evidence>
<dbReference type="SUPFAM" id="SSF51306">
    <property type="entry name" value="LexA/Signal peptidase"/>
    <property type="match status" value="1"/>
</dbReference>
<dbReference type="EMBL" id="QICL01000021">
    <property type="protein sequence ID" value="PXV62210.1"/>
    <property type="molecule type" value="Genomic_DNA"/>
</dbReference>
<dbReference type="Pfam" id="PF10502">
    <property type="entry name" value="Peptidase_S26"/>
    <property type="match status" value="2"/>
</dbReference>
<keyword evidence="6" id="KW-1185">Reference proteome</keyword>
<evidence type="ECO:0000256" key="2">
    <source>
        <dbReference type="ARBA" id="ARBA00019232"/>
    </source>
</evidence>
<evidence type="ECO:0000256" key="1">
    <source>
        <dbReference type="ARBA" id="ARBA00009370"/>
    </source>
</evidence>
<reference evidence="5 6" key="1">
    <citation type="submission" date="2018-03" db="EMBL/GenBank/DDBJ databases">
        <title>Genomic Encyclopedia of Archaeal and Bacterial Type Strains, Phase II (KMG-II): from individual species to whole genera.</title>
        <authorList>
            <person name="Goeker M."/>
        </authorList>
    </citation>
    <scope>NUCLEOTIDE SEQUENCE [LARGE SCALE GENOMIC DNA]</scope>
    <source>
        <strain evidence="5 6">DSM 100214</strain>
    </source>
</reference>
<comment type="subcellular location">
    <subcellularLocation>
        <location evidence="3">Membrane</location>
        <topology evidence="3">Single-pass type II membrane protein</topology>
    </subcellularLocation>
</comment>
<dbReference type="PRINTS" id="PR00727">
    <property type="entry name" value="LEADERPTASE"/>
</dbReference>
<dbReference type="PANTHER" id="PTHR43390">
    <property type="entry name" value="SIGNAL PEPTIDASE I"/>
    <property type="match status" value="1"/>
</dbReference>
<dbReference type="NCBIfam" id="TIGR02227">
    <property type="entry name" value="sigpep_I_bact"/>
    <property type="match status" value="1"/>
</dbReference>
<proteinExistence type="inferred from homology"/>
<keyword evidence="3" id="KW-0378">Hydrolase</keyword>
<dbReference type="GO" id="GO:0006465">
    <property type="term" value="P:signal peptide processing"/>
    <property type="evidence" value="ECO:0007669"/>
    <property type="project" value="InterPro"/>
</dbReference>
<protein>
    <recommendedName>
        <fullName evidence="2 3">Signal peptidase I</fullName>
        <ecNumber evidence="3">3.4.21.89</ecNumber>
    </recommendedName>
</protein>
<dbReference type="InterPro" id="IPR000223">
    <property type="entry name" value="Pept_S26A_signal_pept_1"/>
</dbReference>
<comment type="caution">
    <text evidence="5">The sequence shown here is derived from an EMBL/GenBank/DDBJ whole genome shotgun (WGS) entry which is preliminary data.</text>
</comment>
<dbReference type="AlphaFoldDB" id="A0A2V3PN07"/>
<dbReference type="Gene3D" id="2.10.109.10">
    <property type="entry name" value="Umud Fragment, subunit A"/>
    <property type="match status" value="1"/>
</dbReference>
<feature type="transmembrane region" description="Helical" evidence="3">
    <location>
        <begin position="12"/>
        <end position="30"/>
    </location>
</feature>
<dbReference type="GO" id="GO:0009003">
    <property type="term" value="F:signal peptidase activity"/>
    <property type="evidence" value="ECO:0007669"/>
    <property type="project" value="UniProtKB-EC"/>
</dbReference>
<dbReference type="InterPro" id="IPR036286">
    <property type="entry name" value="LexA/Signal_pep-like_sf"/>
</dbReference>
<accession>A0A2V3PN07</accession>
<evidence type="ECO:0000313" key="5">
    <source>
        <dbReference type="EMBL" id="PXV62210.1"/>
    </source>
</evidence>
<dbReference type="Proteomes" id="UP000247973">
    <property type="component" value="Unassembled WGS sequence"/>
</dbReference>
<dbReference type="GO" id="GO:0016020">
    <property type="term" value="C:membrane"/>
    <property type="evidence" value="ECO:0007669"/>
    <property type="project" value="UniProtKB-SubCell"/>
</dbReference>
<evidence type="ECO:0000256" key="3">
    <source>
        <dbReference type="RuleBase" id="RU362042"/>
    </source>
</evidence>
<feature type="domain" description="Peptidase S26" evidence="4">
    <location>
        <begin position="12"/>
        <end position="156"/>
    </location>
</feature>
<keyword evidence="3" id="KW-0472">Membrane</keyword>
<gene>
    <name evidence="5" type="ORF">CLV62_12133</name>
</gene>
<dbReference type="OrthoDB" id="9802919at2"/>
<dbReference type="EC" id="3.4.21.89" evidence="3"/>
<dbReference type="RefSeq" id="WP_110311559.1">
    <property type="nucleotide sequence ID" value="NZ_QICL01000021.1"/>
</dbReference>
<keyword evidence="3" id="KW-0812">Transmembrane</keyword>
<evidence type="ECO:0000313" key="6">
    <source>
        <dbReference type="Proteomes" id="UP000247973"/>
    </source>
</evidence>
<dbReference type="GO" id="GO:0004252">
    <property type="term" value="F:serine-type endopeptidase activity"/>
    <property type="evidence" value="ECO:0007669"/>
    <property type="project" value="InterPro"/>
</dbReference>
<sequence>MFQKKAQILNWWGKVFLIALLIVFIVRAFFIQSYTVSSSQMETALLRGDRVLVNKVSYGIRMPMTLLSIPFTFDKFLGFKSYSGLVQLGYHRLFSKMVDRNDVVLFNNPLESDKPLDKRSLYLSRCVAVAGDTIIVKGSDFYVNGIKSVSSPDLLQSFRFERSSKDTILAVVNSLKISPRDISMDSLSVYSTLSRYEVFLINQKLPDSLQLKLSIQELLSYDLIIPEAGMTIALTEFNRPLYNQIINDEVGEAVKIEDLKSYTFLYNYYWFLSDNADDAIDSRSLGFISEKNIIGKASVIWYSSSDEDGSRWNRLFSWVK</sequence>
<comment type="similarity">
    <text evidence="1 3">Belongs to the peptidase S26 family.</text>
</comment>
<dbReference type="PANTHER" id="PTHR43390:SF1">
    <property type="entry name" value="CHLOROPLAST PROCESSING PEPTIDASE"/>
    <property type="match status" value="1"/>
</dbReference>
<name>A0A2V3PN07_9BACT</name>
<keyword evidence="3" id="KW-1133">Transmembrane helix</keyword>